<keyword evidence="1" id="KW-0472">Membrane</keyword>
<dbReference type="PANTHER" id="PTHR37815:SF3">
    <property type="entry name" value="UPF0397 PROTEIN SPR0429"/>
    <property type="match status" value="1"/>
</dbReference>
<feature type="transmembrane region" description="Helical" evidence="1">
    <location>
        <begin position="45"/>
        <end position="70"/>
    </location>
</feature>
<organism evidence="2 3">
    <name type="scientific">Halodesulfurarchaeum formicicum</name>
    <dbReference type="NCBI Taxonomy" id="1873524"/>
    <lineage>
        <taxon>Archaea</taxon>
        <taxon>Methanobacteriati</taxon>
        <taxon>Methanobacteriota</taxon>
        <taxon>Stenosarchaea group</taxon>
        <taxon>Halobacteria</taxon>
        <taxon>Halobacteriales</taxon>
        <taxon>Halobacteriaceae</taxon>
        <taxon>Halodesulfurarchaeum</taxon>
    </lineage>
</organism>
<gene>
    <name evidence="2" type="ORF">HTSR_1775</name>
</gene>
<feature type="transmembrane region" description="Helical" evidence="1">
    <location>
        <begin position="12"/>
        <end position="33"/>
    </location>
</feature>
<accession>A0A1D8S6G3</accession>
<sequence>MDADSRFDLDATAVALSAVVGAAVAVATMVISIPVGIGYLNFGEVIIYTGAFLFGGVVGGLSGGVGAAAADVLLGFPFYAPVTFVAKGIEGYVVGRLAGASLKSKALAVAAGAPFMIAAYVLARAYLEGIPAAIFQELPIDVLQAVVGFAIAVPLTKILEDRIPELR</sequence>
<evidence type="ECO:0000313" key="2">
    <source>
        <dbReference type="EMBL" id="AOW80944.1"/>
    </source>
</evidence>
<name>A0A1D8S6G3_9EURY</name>
<keyword evidence="1" id="KW-1133">Transmembrane helix</keyword>
<dbReference type="RefSeq" id="WP_070365599.1">
    <property type="nucleotide sequence ID" value="NZ_CP016070.1"/>
</dbReference>
<dbReference type="GO" id="GO:0016020">
    <property type="term" value="C:membrane"/>
    <property type="evidence" value="ECO:0007669"/>
    <property type="project" value="InterPro"/>
</dbReference>
<dbReference type="AlphaFoldDB" id="A0A1D8S6G3"/>
<dbReference type="PANTHER" id="PTHR37815">
    <property type="entry name" value="UPF0397 PROTEIN BC_2624-RELATED"/>
    <property type="match status" value="1"/>
</dbReference>
<evidence type="ECO:0008006" key="4">
    <source>
        <dbReference type="Google" id="ProtNLM"/>
    </source>
</evidence>
<dbReference type="InterPro" id="IPR009825">
    <property type="entry name" value="ECF_substrate-spec-like"/>
</dbReference>
<feature type="transmembrane region" description="Helical" evidence="1">
    <location>
        <begin position="76"/>
        <end position="94"/>
    </location>
</feature>
<reference evidence="2 3" key="1">
    <citation type="submission" date="2016-06" db="EMBL/GenBank/DDBJ databases">
        <title>Discovery of anaerobic lithoheterotrophic haloarchaeon capable of sulfur respiration by hydrogen and formate.</title>
        <authorList>
            <person name="Sorokin D.Y."/>
            <person name="Kublanov I.V."/>
            <person name="Roman P."/>
            <person name="Sinninghe Damste J.S."/>
            <person name="Golyshin P.N."/>
            <person name="Rojo D."/>
            <person name="Ciordia S."/>
            <person name="Mena Md.C."/>
            <person name="Ferrer M."/>
            <person name="Smedile F."/>
            <person name="Messina E."/>
            <person name="La Cono V."/>
            <person name="Yakimov M.M."/>
        </authorList>
    </citation>
    <scope>NUCLEOTIDE SEQUENCE [LARGE SCALE GENOMIC DNA]</scope>
    <source>
        <strain evidence="2 3">HTSR1</strain>
    </source>
</reference>
<evidence type="ECO:0000256" key="1">
    <source>
        <dbReference type="SAM" id="Phobius"/>
    </source>
</evidence>
<feature type="transmembrane region" description="Helical" evidence="1">
    <location>
        <begin position="106"/>
        <end position="127"/>
    </location>
</feature>
<dbReference type="Pfam" id="PF07155">
    <property type="entry name" value="ECF-ribofla_trS"/>
    <property type="match status" value="1"/>
</dbReference>
<keyword evidence="1" id="KW-0812">Transmembrane</keyword>
<dbReference type="Proteomes" id="UP000185608">
    <property type="component" value="Chromosome"/>
</dbReference>
<dbReference type="Gene3D" id="1.10.1760.20">
    <property type="match status" value="1"/>
</dbReference>
<dbReference type="EMBL" id="CP016070">
    <property type="protein sequence ID" value="AOW80944.1"/>
    <property type="molecule type" value="Genomic_DNA"/>
</dbReference>
<proteinExistence type="predicted"/>
<evidence type="ECO:0000313" key="3">
    <source>
        <dbReference type="Proteomes" id="UP000185608"/>
    </source>
</evidence>
<dbReference type="KEGG" id="halh:HTSR_1775"/>
<protein>
    <recommendedName>
        <fullName evidence="4">ECF transporter S component</fullName>
    </recommendedName>
</protein>
<dbReference type="GeneID" id="29829762"/>
<dbReference type="STRING" id="1873524.HSR6_1841"/>